<reference evidence="3" key="1">
    <citation type="submission" date="2023-03" db="EMBL/GenBank/DDBJ databases">
        <title>MT1 and MT2 Draft Genomes of Novel Species.</title>
        <authorList>
            <person name="Venkateswaran K."/>
        </authorList>
    </citation>
    <scope>NUCLEOTIDE SEQUENCE</scope>
    <source>
        <strain evidence="3">F6_8S_P_1A</strain>
    </source>
</reference>
<dbReference type="Pfam" id="PF01928">
    <property type="entry name" value="CYTH"/>
    <property type="match status" value="1"/>
</dbReference>
<evidence type="ECO:0000256" key="1">
    <source>
        <dbReference type="SAM" id="MobiDB-lite"/>
    </source>
</evidence>
<dbReference type="CDD" id="cd07374">
    <property type="entry name" value="CYTH-like_Pase"/>
    <property type="match status" value="1"/>
</dbReference>
<dbReference type="Proteomes" id="UP001174210">
    <property type="component" value="Unassembled WGS sequence"/>
</dbReference>
<dbReference type="InterPro" id="IPR033469">
    <property type="entry name" value="CYTH-like_dom_sf"/>
</dbReference>
<proteinExistence type="predicted"/>
<dbReference type="InterPro" id="IPR023577">
    <property type="entry name" value="CYTH_domain"/>
</dbReference>
<feature type="compositionally biased region" description="Basic and acidic residues" evidence="1">
    <location>
        <begin position="67"/>
        <end position="84"/>
    </location>
</feature>
<accession>A0ABT8J112</accession>
<organism evidence="3 4">
    <name type="scientific">Leifsonia virtsii</name>
    <dbReference type="NCBI Taxonomy" id="3035915"/>
    <lineage>
        <taxon>Bacteria</taxon>
        <taxon>Bacillati</taxon>
        <taxon>Actinomycetota</taxon>
        <taxon>Actinomycetes</taxon>
        <taxon>Micrococcales</taxon>
        <taxon>Microbacteriaceae</taxon>
        <taxon>Leifsonia</taxon>
    </lineage>
</organism>
<dbReference type="EMBL" id="JAROCB010000004">
    <property type="protein sequence ID" value="MDN4598775.1"/>
    <property type="molecule type" value="Genomic_DNA"/>
</dbReference>
<keyword evidence="4" id="KW-1185">Reference proteome</keyword>
<gene>
    <name evidence="3" type="ORF">P5G59_16600</name>
</gene>
<name>A0ABT8J112_9MICO</name>
<dbReference type="RefSeq" id="WP_301220111.1">
    <property type="nucleotide sequence ID" value="NZ_JAROCB010000004.1"/>
</dbReference>
<evidence type="ECO:0000259" key="2">
    <source>
        <dbReference type="PROSITE" id="PS51707"/>
    </source>
</evidence>
<evidence type="ECO:0000313" key="4">
    <source>
        <dbReference type="Proteomes" id="UP001174210"/>
    </source>
</evidence>
<protein>
    <submittedName>
        <fullName evidence="3">CYTH domain-containing protein</fullName>
    </submittedName>
</protein>
<feature type="region of interest" description="Disordered" evidence="1">
    <location>
        <begin position="67"/>
        <end position="95"/>
    </location>
</feature>
<comment type="caution">
    <text evidence="3">The sequence shown here is derived from an EMBL/GenBank/DDBJ whole genome shotgun (WGS) entry which is preliminary data.</text>
</comment>
<sequence>MPHHSQTEIERKYDVDAEARHPLLVGVGAVAVQQEPERHELVATYFDTADLTLAQHRTALRVRRGGHDEGWHVKEPAEEGRTERQWPLTDGDEPPADLRDHLRPLIGDEPLVPIARVTNQRDSVVLLDAAGFEVAELTDDHVRSENLRAGGTQEWREWEVELLAGAPDTRTGRTALLDGIEERLLAAGARPSESSSKLQRALGL</sequence>
<dbReference type="SMART" id="SM01118">
    <property type="entry name" value="CYTH"/>
    <property type="match status" value="1"/>
</dbReference>
<evidence type="ECO:0000313" key="3">
    <source>
        <dbReference type="EMBL" id="MDN4598775.1"/>
    </source>
</evidence>
<dbReference type="Gene3D" id="2.40.320.10">
    <property type="entry name" value="Hypothetical Protein Pfu-838710-001"/>
    <property type="match status" value="1"/>
</dbReference>
<dbReference type="SUPFAM" id="SSF55154">
    <property type="entry name" value="CYTH-like phosphatases"/>
    <property type="match status" value="1"/>
</dbReference>
<feature type="domain" description="CYTH" evidence="2">
    <location>
        <begin position="6"/>
        <end position="204"/>
    </location>
</feature>
<dbReference type="PROSITE" id="PS51707">
    <property type="entry name" value="CYTH"/>
    <property type="match status" value="1"/>
</dbReference>